<dbReference type="Proteomes" id="UP000053557">
    <property type="component" value="Unassembled WGS sequence"/>
</dbReference>
<organism evidence="1 2">
    <name type="scientific">Ferroacidibacillus organovorans</name>
    <dbReference type="NCBI Taxonomy" id="1765683"/>
    <lineage>
        <taxon>Bacteria</taxon>
        <taxon>Bacillati</taxon>
        <taxon>Bacillota</taxon>
        <taxon>Bacilli</taxon>
        <taxon>Bacillales</taxon>
        <taxon>Alicyclobacillaceae</taxon>
        <taxon>Ferroacidibacillus</taxon>
    </lineage>
</organism>
<proteinExistence type="predicted"/>
<dbReference type="OrthoDB" id="2376981at2"/>
<name>A0A117SXF0_9BACL</name>
<dbReference type="EMBL" id="LPVJ01000053">
    <property type="protein sequence ID" value="KUO95316.1"/>
    <property type="molecule type" value="Genomic_DNA"/>
</dbReference>
<protein>
    <submittedName>
        <fullName evidence="1">Uncharacterized protein</fullName>
    </submittedName>
</protein>
<keyword evidence="2" id="KW-1185">Reference proteome</keyword>
<accession>A0A117SXF0</accession>
<gene>
    <name evidence="1" type="ORF">ATW55_04330</name>
</gene>
<comment type="caution">
    <text evidence="1">The sequence shown here is derived from an EMBL/GenBank/DDBJ whole genome shotgun (WGS) entry which is preliminary data.</text>
</comment>
<reference evidence="1 2" key="1">
    <citation type="submission" date="2015-12" db="EMBL/GenBank/DDBJ databases">
        <title>Draft genome sequence of Acidibacillus ferrooxidans ITV001, isolated from a chalcopyrite acid mine drainage site in Brazil.</title>
        <authorList>
            <person name="Dall'Agnol H."/>
            <person name="Nancucheo I."/>
            <person name="Johnson B."/>
            <person name="Oliveira R."/>
            <person name="Leite L."/>
            <person name="Pylro V."/>
            <person name="Nunes G.L."/>
            <person name="Tzotzos G."/>
            <person name="Fernandes G.R."/>
            <person name="Dutra J."/>
            <person name="Orellana S.C."/>
            <person name="Oliveira G."/>
        </authorList>
    </citation>
    <scope>NUCLEOTIDE SEQUENCE [LARGE SCALE GENOMIC DNA]</scope>
    <source>
        <strain evidence="2">ITV01</strain>
    </source>
</reference>
<dbReference type="RefSeq" id="WP_067717676.1">
    <property type="nucleotide sequence ID" value="NZ_LPVJ01000053.1"/>
</dbReference>
<dbReference type="AlphaFoldDB" id="A0A117SXF0"/>
<sequence>MTASIEWLPVGHVPHGYRRVFVIKQDQKLRHVVNLAHMPYEWVFRVKEMAGVDGAVDPSLWWGLSVIASLVEEGMLLGAANPDVADDGYLQIRPQEPTKDKMISLAAYQEALREGVHVFTY</sequence>
<evidence type="ECO:0000313" key="2">
    <source>
        <dbReference type="Proteomes" id="UP000053557"/>
    </source>
</evidence>
<evidence type="ECO:0000313" key="1">
    <source>
        <dbReference type="EMBL" id="KUO95316.1"/>
    </source>
</evidence>